<sequence length="479" mass="55603">MQSRKPLNYCTSRNLRLLVSQEYERQLLQISNEQSDHVEQNSEYLVEQQQSPDITNDTFQFPINSSYNNLSSIDIMFNTDGLPLSKSSSSQLWPILGSVIGFKEVFVIGLYHSFSSKPKDVDIYFHDFLQEAKLLVEEGLIFKSKNYTVRIKNFVADSPAKAFALCIKHHSGYSSCTKCYSEDEYLNHRIFFPDVDSVLRTDISFIEKHDDNYHRGETPLVNTLHFGPVTNVPLDYMHLVCLGVVKKLINLWFDGPLNVHIRSSVEKEISKPRPLNEYKHWKAVEYRTFLLYIGPIVLKLSLDTYQHFLTLHVAIIILCSRELTEELLLYAENLLKHFKTKEIGDNSTPELEKDTDVIMWSQHKNVPMLSSCHPPQFKKIKINGLTFTANNLKDWCCRTICDSFVLIENIAYQSKQLGIIGKQFLLKSELYEYSCKSAYFKIYKLRNLSAELKIWKVETIVNKYFLYKVENGTFAAFPQ</sequence>
<name>A0A6G0VV29_APHCR</name>
<accession>A0A6G0VV29</accession>
<evidence type="ECO:0008006" key="3">
    <source>
        <dbReference type="Google" id="ProtNLM"/>
    </source>
</evidence>
<reference evidence="1 2" key="1">
    <citation type="submission" date="2019-08" db="EMBL/GenBank/DDBJ databases">
        <title>Whole genome of Aphis craccivora.</title>
        <authorList>
            <person name="Voronova N.V."/>
            <person name="Shulinski R.S."/>
            <person name="Bandarenka Y.V."/>
            <person name="Zhorov D.G."/>
            <person name="Warner D."/>
        </authorList>
    </citation>
    <scope>NUCLEOTIDE SEQUENCE [LARGE SCALE GENOMIC DNA]</scope>
    <source>
        <strain evidence="1">180601</strain>
        <tissue evidence="1">Whole Body</tissue>
    </source>
</reference>
<dbReference type="OrthoDB" id="6629008at2759"/>
<evidence type="ECO:0000313" key="1">
    <source>
        <dbReference type="EMBL" id="KAF0711055.1"/>
    </source>
</evidence>
<dbReference type="Proteomes" id="UP000478052">
    <property type="component" value="Unassembled WGS sequence"/>
</dbReference>
<gene>
    <name evidence="1" type="ORF">FWK35_00030271</name>
</gene>
<proteinExistence type="predicted"/>
<comment type="caution">
    <text evidence="1">The sequence shown here is derived from an EMBL/GenBank/DDBJ whole genome shotgun (WGS) entry which is preliminary data.</text>
</comment>
<dbReference type="EMBL" id="VUJU01011424">
    <property type="protein sequence ID" value="KAF0711055.1"/>
    <property type="molecule type" value="Genomic_DNA"/>
</dbReference>
<dbReference type="PANTHER" id="PTHR33053:SF24">
    <property type="entry name" value="TRANSPOSASE DOMAIN-CONTAINING PROTEIN"/>
    <property type="match status" value="1"/>
</dbReference>
<evidence type="ECO:0000313" key="2">
    <source>
        <dbReference type="Proteomes" id="UP000478052"/>
    </source>
</evidence>
<keyword evidence="2" id="KW-1185">Reference proteome</keyword>
<protein>
    <recommendedName>
        <fullName evidence="3">DUF4806 domain-containing protein</fullName>
    </recommendedName>
</protein>
<organism evidence="1 2">
    <name type="scientific">Aphis craccivora</name>
    <name type="common">Cowpea aphid</name>
    <dbReference type="NCBI Taxonomy" id="307492"/>
    <lineage>
        <taxon>Eukaryota</taxon>
        <taxon>Metazoa</taxon>
        <taxon>Ecdysozoa</taxon>
        <taxon>Arthropoda</taxon>
        <taxon>Hexapoda</taxon>
        <taxon>Insecta</taxon>
        <taxon>Pterygota</taxon>
        <taxon>Neoptera</taxon>
        <taxon>Paraneoptera</taxon>
        <taxon>Hemiptera</taxon>
        <taxon>Sternorrhyncha</taxon>
        <taxon>Aphidomorpha</taxon>
        <taxon>Aphidoidea</taxon>
        <taxon>Aphididae</taxon>
        <taxon>Aphidini</taxon>
        <taxon>Aphis</taxon>
        <taxon>Aphis</taxon>
    </lineage>
</organism>
<dbReference type="AlphaFoldDB" id="A0A6G0VV29"/>
<dbReference type="PANTHER" id="PTHR33053">
    <property type="entry name" value="PROTEIN, PUTATIVE-RELATED"/>
    <property type="match status" value="1"/>
</dbReference>